<accession>A0A1M5MZS0</accession>
<dbReference type="RefSeq" id="WP_073133305.1">
    <property type="nucleotide sequence ID" value="NZ_FQWQ01000001.1"/>
</dbReference>
<keyword evidence="2" id="KW-1185">Reference proteome</keyword>
<evidence type="ECO:0000313" key="1">
    <source>
        <dbReference type="EMBL" id="SHG82632.1"/>
    </source>
</evidence>
<reference evidence="1 2" key="1">
    <citation type="submission" date="2016-11" db="EMBL/GenBank/DDBJ databases">
        <authorList>
            <person name="Jaros S."/>
            <person name="Januszkiewicz K."/>
            <person name="Wedrychowicz H."/>
        </authorList>
    </citation>
    <scope>NUCLEOTIDE SEQUENCE [LARGE SCALE GENOMIC DNA]</scope>
    <source>
        <strain evidence="1 2">DSM 24574</strain>
    </source>
</reference>
<evidence type="ECO:0000313" key="2">
    <source>
        <dbReference type="Proteomes" id="UP000184212"/>
    </source>
</evidence>
<dbReference type="OrthoDB" id="7432683at2"/>
<dbReference type="Pfam" id="PF13715">
    <property type="entry name" value="CarbopepD_reg_2"/>
    <property type="match status" value="1"/>
</dbReference>
<dbReference type="Proteomes" id="UP000184212">
    <property type="component" value="Unassembled WGS sequence"/>
</dbReference>
<dbReference type="Gene3D" id="2.60.40.1120">
    <property type="entry name" value="Carboxypeptidase-like, regulatory domain"/>
    <property type="match status" value="1"/>
</dbReference>
<dbReference type="AlphaFoldDB" id="A0A1M5MZS0"/>
<dbReference type="STRING" id="947013.SAMN04488109_2022"/>
<dbReference type="SUPFAM" id="SSF49464">
    <property type="entry name" value="Carboxypeptidase regulatory domain-like"/>
    <property type="match status" value="1"/>
</dbReference>
<gene>
    <name evidence="1" type="ORF">SAMN04488109_2022</name>
</gene>
<proteinExistence type="predicted"/>
<dbReference type="InterPro" id="IPR008969">
    <property type="entry name" value="CarboxyPept-like_regulatory"/>
</dbReference>
<organism evidence="1 2">
    <name type="scientific">Chryseolinea serpens</name>
    <dbReference type="NCBI Taxonomy" id="947013"/>
    <lineage>
        <taxon>Bacteria</taxon>
        <taxon>Pseudomonadati</taxon>
        <taxon>Bacteroidota</taxon>
        <taxon>Cytophagia</taxon>
        <taxon>Cytophagales</taxon>
        <taxon>Fulvivirgaceae</taxon>
        <taxon>Chryseolinea</taxon>
    </lineage>
</organism>
<protein>
    <submittedName>
        <fullName evidence="1">CarboxypepD_reg-like domain-containing protein</fullName>
    </submittedName>
</protein>
<name>A0A1M5MZS0_9BACT</name>
<dbReference type="EMBL" id="FQWQ01000001">
    <property type="protein sequence ID" value="SHG82632.1"/>
    <property type="molecule type" value="Genomic_DNA"/>
</dbReference>
<sequence length="241" mass="26303">MKENIALSISSPCSEKWNDFTAASGGRFCGSCKKVVVDFTKMGDAEIVDFFRAKPTHTCGRFRPNQLKVYPHTAVAKINPGLTLFKAGFVSLLLLMMSKQASAQVPGIKTKTEAVAPCPDVPAMARKAVKQIIRGVVKSDEDHSPLPGVNVYLKGSTEHTITDVDGRFEFPRELNAGDVQVFNFIGLETQEHVIPGNATESLEVSMTPAYLELMGAIAVDETYVKEPSGLRKLWLAIKAIF</sequence>